<dbReference type="PANTHER" id="PTHR33710:SF13">
    <property type="entry name" value="ENDONUCLEASE_EXONUCLEASE_PHOSPHATASE FAMILY PROTEIN"/>
    <property type="match status" value="1"/>
</dbReference>
<dbReference type="InterPro" id="IPR036691">
    <property type="entry name" value="Endo/exonu/phosph_ase_sf"/>
</dbReference>
<feature type="domain" description="Endonuclease/exonuclease/phosphatase" evidence="1">
    <location>
        <begin position="2"/>
        <end position="214"/>
    </location>
</feature>
<dbReference type="EMBL" id="OU503037">
    <property type="protein sequence ID" value="CAI9755487.1"/>
    <property type="molecule type" value="Genomic_DNA"/>
</dbReference>
<gene>
    <name evidence="3" type="ORF">FPE_LOCUS2918</name>
</gene>
<dbReference type="SUPFAM" id="SSF56219">
    <property type="entry name" value="DNase I-like"/>
    <property type="match status" value="1"/>
</dbReference>
<organism evidence="3 4">
    <name type="scientific">Fraxinus pennsylvanica</name>
    <dbReference type="NCBI Taxonomy" id="56036"/>
    <lineage>
        <taxon>Eukaryota</taxon>
        <taxon>Viridiplantae</taxon>
        <taxon>Streptophyta</taxon>
        <taxon>Embryophyta</taxon>
        <taxon>Tracheophyta</taxon>
        <taxon>Spermatophyta</taxon>
        <taxon>Magnoliopsida</taxon>
        <taxon>eudicotyledons</taxon>
        <taxon>Gunneridae</taxon>
        <taxon>Pentapetalae</taxon>
        <taxon>asterids</taxon>
        <taxon>lamiids</taxon>
        <taxon>Lamiales</taxon>
        <taxon>Oleaceae</taxon>
        <taxon>Oleeae</taxon>
        <taxon>Fraxinus</taxon>
    </lineage>
</organism>
<keyword evidence="4" id="KW-1185">Reference proteome</keyword>
<evidence type="ECO:0000313" key="4">
    <source>
        <dbReference type="Proteomes" id="UP000834106"/>
    </source>
</evidence>
<sequence length="716" mass="82312">MWNVRGVGTSQGRIGKLVKKHNVTILGIAEPFHREDKMKVLAQKIKLPNFISNEKEGGKLWVFWSEDYKVDWVHFSNQALHGVFRKGEYKMLVSFIYAKCNALDRRTLWQELERIRMIGFPWVVSGDFNIIRNDTERIGGCPRPLQAMEDFNDCIDRCGLLELSVMGQKLSWCNGHEGLTRSWARLDRTLVSDEVFRDFPDAGMKYLSGMSSDHRPMIIHLQKQFISYGPSPFRFQRMWCEHELFLPCVEAAWKSHDRSLVLGGLEKLAAKLKVTKEALKVWNKQVFKRVDNVILELEEHVEALDSRLQCSEDVEQEFLNAKIELEEWQRREEIRLAQLAKKKWLTDGDKNSKFYQISKEKSAIFFSKSCSVAQKGEVLRESSFKEGQFPVIYLGVPVVQGRLTARHLEPLVEKTRKKIAVGCIPEVINNSQWRIREGSISFWFAHWLEDGPLSRHVSHIDQPALKIKDVCLDSGWNVDKLLQLVGEDKAASVMAKVSKCREGEDVLIWKPSSRGNFSSSGAWDMIRVRSPQTSWAKWVWHSAIPKRMLVLMWKALSGALSVDNRVRQMGVSLASRCDCCLMGMEETISHVLSTGDVANEVWRKMSGILGIRWRSKQMKEGSISFWFAHWLEDGPLSRHVSHIDQPALKIKDVCLDSGWNVDKLLQLGLAANANAIPWFYCSLTDSNPRTIYTQELLDRMHDGKDDPVVYFRKVGD</sequence>
<evidence type="ECO:0000259" key="1">
    <source>
        <dbReference type="Pfam" id="PF03372"/>
    </source>
</evidence>
<feature type="domain" description="Reverse transcriptase zinc-binding" evidence="2">
    <location>
        <begin position="517"/>
        <end position="602"/>
    </location>
</feature>
<evidence type="ECO:0000259" key="2">
    <source>
        <dbReference type="Pfam" id="PF13966"/>
    </source>
</evidence>
<dbReference type="Proteomes" id="UP000834106">
    <property type="component" value="Chromosome 2"/>
</dbReference>
<dbReference type="Pfam" id="PF13966">
    <property type="entry name" value="zf-RVT"/>
    <property type="match status" value="1"/>
</dbReference>
<dbReference type="GO" id="GO:0003824">
    <property type="term" value="F:catalytic activity"/>
    <property type="evidence" value="ECO:0007669"/>
    <property type="project" value="InterPro"/>
</dbReference>
<dbReference type="Gene3D" id="3.60.10.10">
    <property type="entry name" value="Endonuclease/exonuclease/phosphatase"/>
    <property type="match status" value="1"/>
</dbReference>
<dbReference type="InterPro" id="IPR005135">
    <property type="entry name" value="Endo/exonuclease/phosphatase"/>
</dbReference>
<dbReference type="PANTHER" id="PTHR33710">
    <property type="entry name" value="BNAC02G09200D PROTEIN"/>
    <property type="match status" value="1"/>
</dbReference>
<evidence type="ECO:0000313" key="3">
    <source>
        <dbReference type="EMBL" id="CAI9755487.1"/>
    </source>
</evidence>
<dbReference type="Pfam" id="PF03372">
    <property type="entry name" value="Exo_endo_phos"/>
    <property type="match status" value="1"/>
</dbReference>
<protein>
    <recommendedName>
        <fullName evidence="5">Reverse transcriptase zinc-binding domain-containing protein</fullName>
    </recommendedName>
</protein>
<dbReference type="AlphaFoldDB" id="A0AAD2DI60"/>
<reference evidence="3" key="1">
    <citation type="submission" date="2023-05" db="EMBL/GenBank/DDBJ databases">
        <authorList>
            <person name="Huff M."/>
        </authorList>
    </citation>
    <scope>NUCLEOTIDE SEQUENCE</scope>
</reference>
<evidence type="ECO:0008006" key="5">
    <source>
        <dbReference type="Google" id="ProtNLM"/>
    </source>
</evidence>
<name>A0AAD2DI60_9LAMI</name>
<accession>A0AAD2DI60</accession>
<dbReference type="InterPro" id="IPR026960">
    <property type="entry name" value="RVT-Znf"/>
</dbReference>
<proteinExistence type="predicted"/>